<keyword evidence="6 9" id="KW-1133">Transmembrane helix</keyword>
<dbReference type="PANTHER" id="PTHR35011">
    <property type="entry name" value="2,3-DIKETO-L-GULONATE TRAP TRANSPORTER SMALL PERMEASE PROTEIN YIAM"/>
    <property type="match status" value="1"/>
</dbReference>
<feature type="domain" description="Tripartite ATP-independent periplasmic transporters DctQ component" evidence="10">
    <location>
        <begin position="58"/>
        <end position="187"/>
    </location>
</feature>
<evidence type="ECO:0000256" key="1">
    <source>
        <dbReference type="ARBA" id="ARBA00004429"/>
    </source>
</evidence>
<keyword evidence="7 9" id="KW-0472">Membrane</keyword>
<dbReference type="GO" id="GO:0015740">
    <property type="term" value="P:C4-dicarboxylate transport"/>
    <property type="evidence" value="ECO:0007669"/>
    <property type="project" value="TreeGrafter"/>
</dbReference>
<dbReference type="Pfam" id="PF04290">
    <property type="entry name" value="DctQ"/>
    <property type="match status" value="1"/>
</dbReference>
<gene>
    <name evidence="11" type="ORF">D9R14_03345</name>
</gene>
<keyword evidence="12" id="KW-1185">Reference proteome</keyword>
<evidence type="ECO:0000256" key="6">
    <source>
        <dbReference type="ARBA" id="ARBA00022989"/>
    </source>
</evidence>
<dbReference type="OrthoDB" id="4964541at2"/>
<sequence length="207" mass="22500">MLHCGAARHSFCHCAAQAEPGPSTGQGTKNSPGRLMQKIANLPFKLIEILLVVGIAAMSLMVFLNVVLRYAFSSGIPFSVEVSRLIFVWIIFLGAILALKEGAHLSVDSLIRWLPRGPRLACFWVSRALMLWCCWLLWQGSWVQTVINWNNLAPISGISVGTMYAAGLVAAAFMGLIILADIWRTIQDMRAGRADAGLPPEHAAGAD</sequence>
<dbReference type="PANTHER" id="PTHR35011:SF2">
    <property type="entry name" value="2,3-DIKETO-L-GULONATE TRAP TRANSPORTER SMALL PERMEASE PROTEIN YIAM"/>
    <property type="match status" value="1"/>
</dbReference>
<evidence type="ECO:0000256" key="7">
    <source>
        <dbReference type="ARBA" id="ARBA00023136"/>
    </source>
</evidence>
<evidence type="ECO:0000313" key="12">
    <source>
        <dbReference type="Proteomes" id="UP000269692"/>
    </source>
</evidence>
<comment type="subunit">
    <text evidence="9">The complex comprises the extracytoplasmic solute receptor protein and the two transmembrane proteins.</text>
</comment>
<protein>
    <recommendedName>
        <fullName evidence="9">TRAP transporter small permease protein</fullName>
    </recommendedName>
</protein>
<accession>A0A3L7AKI8</accession>
<evidence type="ECO:0000259" key="10">
    <source>
        <dbReference type="Pfam" id="PF04290"/>
    </source>
</evidence>
<feature type="transmembrane region" description="Helical" evidence="9">
    <location>
        <begin position="120"/>
        <end position="138"/>
    </location>
</feature>
<evidence type="ECO:0000256" key="9">
    <source>
        <dbReference type="RuleBase" id="RU369079"/>
    </source>
</evidence>
<comment type="function">
    <text evidence="9">Part of the tripartite ATP-independent periplasmic (TRAP) transport system.</text>
</comment>
<evidence type="ECO:0000256" key="2">
    <source>
        <dbReference type="ARBA" id="ARBA00022448"/>
    </source>
</evidence>
<dbReference type="InterPro" id="IPR055348">
    <property type="entry name" value="DctQ"/>
</dbReference>
<dbReference type="GO" id="GO:0005886">
    <property type="term" value="C:plasma membrane"/>
    <property type="evidence" value="ECO:0007669"/>
    <property type="project" value="UniProtKB-SubCell"/>
</dbReference>
<keyword evidence="5 9" id="KW-0812">Transmembrane</keyword>
<evidence type="ECO:0000256" key="3">
    <source>
        <dbReference type="ARBA" id="ARBA00022475"/>
    </source>
</evidence>
<keyword evidence="4 9" id="KW-0997">Cell inner membrane</keyword>
<keyword evidence="2 9" id="KW-0813">Transport</keyword>
<evidence type="ECO:0000256" key="4">
    <source>
        <dbReference type="ARBA" id="ARBA00022519"/>
    </source>
</evidence>
<dbReference type="Proteomes" id="UP000269692">
    <property type="component" value="Unassembled WGS sequence"/>
</dbReference>
<organism evidence="11 12">
    <name type="scientific">Xanthobacter tagetidis</name>
    <dbReference type="NCBI Taxonomy" id="60216"/>
    <lineage>
        <taxon>Bacteria</taxon>
        <taxon>Pseudomonadati</taxon>
        <taxon>Pseudomonadota</taxon>
        <taxon>Alphaproteobacteria</taxon>
        <taxon>Hyphomicrobiales</taxon>
        <taxon>Xanthobacteraceae</taxon>
        <taxon>Xanthobacter</taxon>
    </lineage>
</organism>
<dbReference type="EMBL" id="RCTF01000002">
    <property type="protein sequence ID" value="RLP81043.1"/>
    <property type="molecule type" value="Genomic_DNA"/>
</dbReference>
<evidence type="ECO:0000256" key="5">
    <source>
        <dbReference type="ARBA" id="ARBA00022692"/>
    </source>
</evidence>
<comment type="similarity">
    <text evidence="8 9">Belongs to the TRAP transporter small permease family.</text>
</comment>
<dbReference type="AlphaFoldDB" id="A0A3L7AKI8"/>
<comment type="caution">
    <text evidence="11">The sequence shown here is derived from an EMBL/GenBank/DDBJ whole genome shotgun (WGS) entry which is preliminary data.</text>
</comment>
<dbReference type="InterPro" id="IPR007387">
    <property type="entry name" value="TRAP_DctQ"/>
</dbReference>
<name>A0A3L7AKI8_9HYPH</name>
<evidence type="ECO:0000256" key="8">
    <source>
        <dbReference type="ARBA" id="ARBA00038436"/>
    </source>
</evidence>
<feature type="transmembrane region" description="Helical" evidence="9">
    <location>
        <begin position="46"/>
        <end position="70"/>
    </location>
</feature>
<proteinExistence type="inferred from homology"/>
<comment type="subcellular location">
    <subcellularLocation>
        <location evidence="1 9">Cell inner membrane</location>
        <topology evidence="1 9">Multi-pass membrane protein</topology>
    </subcellularLocation>
</comment>
<evidence type="ECO:0000313" key="11">
    <source>
        <dbReference type="EMBL" id="RLP81043.1"/>
    </source>
</evidence>
<feature type="transmembrane region" description="Helical" evidence="9">
    <location>
        <begin position="82"/>
        <end position="99"/>
    </location>
</feature>
<feature type="transmembrane region" description="Helical" evidence="9">
    <location>
        <begin position="158"/>
        <end position="183"/>
    </location>
</feature>
<dbReference type="GO" id="GO:0022857">
    <property type="term" value="F:transmembrane transporter activity"/>
    <property type="evidence" value="ECO:0007669"/>
    <property type="project" value="UniProtKB-UniRule"/>
</dbReference>
<keyword evidence="3" id="KW-1003">Cell membrane</keyword>
<reference evidence="11 12" key="1">
    <citation type="submission" date="2018-10" db="EMBL/GenBank/DDBJ databases">
        <title>Xanthobacter tagetidis genome sequencing and assembly.</title>
        <authorList>
            <person name="Maclea K.S."/>
            <person name="Goen A.E."/>
            <person name="Fatima S.A."/>
        </authorList>
    </citation>
    <scope>NUCLEOTIDE SEQUENCE [LARGE SCALE GENOMIC DNA]</scope>
    <source>
        <strain evidence="11 12">ATCC 700314</strain>
    </source>
</reference>